<reference evidence="1 2" key="1">
    <citation type="submission" date="2016-12" db="EMBL/GenBank/DDBJ databases">
        <title>The genomes of Aspergillus section Nigri reveals drivers in fungal speciation.</title>
        <authorList>
            <consortium name="DOE Joint Genome Institute"/>
            <person name="Vesth T.C."/>
            <person name="Nybo J."/>
            <person name="Theobald S."/>
            <person name="Brandl J."/>
            <person name="Frisvad J.C."/>
            <person name="Nielsen K.F."/>
            <person name="Lyhne E.K."/>
            <person name="Kogle M.E."/>
            <person name="Kuo A."/>
            <person name="Riley R."/>
            <person name="Clum A."/>
            <person name="Nolan M."/>
            <person name="Lipzen A."/>
            <person name="Salamov A."/>
            <person name="Henrissat B."/>
            <person name="Wiebenga A."/>
            <person name="De Vries R.P."/>
            <person name="Grigoriev I.V."/>
            <person name="Mortensen U.H."/>
            <person name="Andersen M.R."/>
            <person name="Baker S.E."/>
        </authorList>
    </citation>
    <scope>NUCLEOTIDE SEQUENCE [LARGE SCALE GENOMIC DNA]</scope>
    <source>
        <strain evidence="1 2">CBS 115572</strain>
    </source>
</reference>
<dbReference type="AlphaFoldDB" id="A0A317W8M4"/>
<dbReference type="Proteomes" id="UP000246702">
    <property type="component" value="Unassembled WGS sequence"/>
</dbReference>
<evidence type="ECO:0000313" key="1">
    <source>
        <dbReference type="EMBL" id="PWY80470.1"/>
    </source>
</evidence>
<evidence type="ECO:0000313" key="2">
    <source>
        <dbReference type="Proteomes" id="UP000246702"/>
    </source>
</evidence>
<dbReference type="RefSeq" id="XP_025465329.1">
    <property type="nucleotide sequence ID" value="XM_025605884.1"/>
</dbReference>
<accession>A0A317W8M4</accession>
<keyword evidence="2" id="KW-1185">Reference proteome</keyword>
<dbReference type="STRING" id="1450535.A0A317W8M4"/>
<sequence>MEGKEFFSDSFINKTITFSSPDSHYRLIKKLREFNDQRDPEMFLNSPDKPGGAYGTFLCSNTVNPTEEKIMRIIMQ</sequence>
<dbReference type="GeneID" id="37108027"/>
<name>A0A317W8M4_9EURO</name>
<protein>
    <submittedName>
        <fullName evidence="1">Uncharacterized protein</fullName>
    </submittedName>
</protein>
<dbReference type="OrthoDB" id="5401170at2759"/>
<organism evidence="1 2">
    <name type="scientific">Aspergillus sclerotioniger CBS 115572</name>
    <dbReference type="NCBI Taxonomy" id="1450535"/>
    <lineage>
        <taxon>Eukaryota</taxon>
        <taxon>Fungi</taxon>
        <taxon>Dikarya</taxon>
        <taxon>Ascomycota</taxon>
        <taxon>Pezizomycotina</taxon>
        <taxon>Eurotiomycetes</taxon>
        <taxon>Eurotiomycetidae</taxon>
        <taxon>Eurotiales</taxon>
        <taxon>Aspergillaceae</taxon>
        <taxon>Aspergillus</taxon>
        <taxon>Aspergillus subgen. Circumdati</taxon>
    </lineage>
</organism>
<gene>
    <name evidence="1" type="ORF">BO94DRAFT_163425</name>
</gene>
<comment type="caution">
    <text evidence="1">The sequence shown here is derived from an EMBL/GenBank/DDBJ whole genome shotgun (WGS) entry which is preliminary data.</text>
</comment>
<dbReference type="EMBL" id="MSFK01000022">
    <property type="protein sequence ID" value="PWY80470.1"/>
    <property type="molecule type" value="Genomic_DNA"/>
</dbReference>
<proteinExistence type="predicted"/>